<organism evidence="3 4">
    <name type="scientific">Rhodanobacter lindaniclasticus</name>
    <dbReference type="NCBI Taxonomy" id="75310"/>
    <lineage>
        <taxon>Bacteria</taxon>
        <taxon>Pseudomonadati</taxon>
        <taxon>Pseudomonadota</taxon>
        <taxon>Gammaproteobacteria</taxon>
        <taxon>Lysobacterales</taxon>
        <taxon>Rhodanobacteraceae</taxon>
        <taxon>Rhodanobacter</taxon>
    </lineage>
</organism>
<proteinExistence type="predicted"/>
<dbReference type="AlphaFoldDB" id="A0A4S3KLV2"/>
<gene>
    <name evidence="3" type="ORF">B1991_01250</name>
</gene>
<evidence type="ECO:0000256" key="2">
    <source>
        <dbReference type="SAM" id="SignalP"/>
    </source>
</evidence>
<dbReference type="RefSeq" id="WP_136256892.1">
    <property type="nucleotide sequence ID" value="NZ_MWIO01000004.1"/>
</dbReference>
<dbReference type="EMBL" id="MWIO01000004">
    <property type="protein sequence ID" value="THD09852.1"/>
    <property type="molecule type" value="Genomic_DNA"/>
</dbReference>
<dbReference type="Proteomes" id="UP000306317">
    <property type="component" value="Unassembled WGS sequence"/>
</dbReference>
<accession>A0A4S3KLV2</accession>
<feature type="region of interest" description="Disordered" evidence="1">
    <location>
        <begin position="22"/>
        <end position="111"/>
    </location>
</feature>
<evidence type="ECO:0000256" key="1">
    <source>
        <dbReference type="SAM" id="MobiDB-lite"/>
    </source>
</evidence>
<feature type="signal peptide" evidence="2">
    <location>
        <begin position="1"/>
        <end position="20"/>
    </location>
</feature>
<keyword evidence="2" id="KW-0732">Signal</keyword>
<comment type="caution">
    <text evidence="3">The sequence shown here is derived from an EMBL/GenBank/DDBJ whole genome shotgun (WGS) entry which is preliminary data.</text>
</comment>
<name>A0A4S3KLV2_9GAMM</name>
<feature type="chain" id="PRO_5020935698" evidence="2">
    <location>
        <begin position="21"/>
        <end position="111"/>
    </location>
</feature>
<dbReference type="OrthoDB" id="5956390at2"/>
<keyword evidence="4" id="KW-1185">Reference proteome</keyword>
<sequence>MKFRDLLIPCAMLLAGTVAAQSAAPQSVSRDDRWDAAPPATSSTSYRSAPTLPGNDARGVFRFKQAKHQGPAYAPPPQANDKAAVMGKPRPWQNGRPPVDCAAQPRDPACR</sequence>
<reference evidence="3 4" key="1">
    <citation type="submission" date="2017-02" db="EMBL/GenBank/DDBJ databases">
        <title>Whole genome sequencing of Rhodanobacter lindaniclasticus DSM 17932.</title>
        <authorList>
            <person name="Kumar S."/>
            <person name="Patil P."/>
            <person name="Patil P.B."/>
        </authorList>
    </citation>
    <scope>NUCLEOTIDE SEQUENCE [LARGE SCALE GENOMIC DNA]</scope>
    <source>
        <strain evidence="3 4">DSM 17932</strain>
    </source>
</reference>
<protein>
    <submittedName>
        <fullName evidence="3">Uncharacterized protein</fullName>
    </submittedName>
</protein>
<evidence type="ECO:0000313" key="3">
    <source>
        <dbReference type="EMBL" id="THD09852.1"/>
    </source>
</evidence>
<evidence type="ECO:0000313" key="4">
    <source>
        <dbReference type="Proteomes" id="UP000306317"/>
    </source>
</evidence>